<keyword evidence="2" id="KW-1185">Reference proteome</keyword>
<reference evidence="1" key="1">
    <citation type="submission" date="2011-09" db="EMBL/GenBank/DDBJ databases">
        <title>The permanent draft genome of Mucilaginibacter paludis DSM 18603.</title>
        <authorList>
            <consortium name="US DOE Joint Genome Institute (JGI-PGF)"/>
            <person name="Lucas S."/>
            <person name="Han J."/>
            <person name="Lapidus A."/>
            <person name="Bruce D."/>
            <person name="Goodwin L."/>
            <person name="Pitluck S."/>
            <person name="Peters L."/>
            <person name="Kyrpides N."/>
            <person name="Mavromatis K."/>
            <person name="Ivanova N."/>
            <person name="Mikhailova N."/>
            <person name="Held B."/>
            <person name="Detter J.C."/>
            <person name="Tapia R."/>
            <person name="Han C."/>
            <person name="Land M."/>
            <person name="Hauser L."/>
            <person name="Markowitz V."/>
            <person name="Cheng J.-F."/>
            <person name="Hugenholtz P."/>
            <person name="Woyke T."/>
            <person name="Wu D."/>
            <person name="Tindall B."/>
            <person name="Brambilla E."/>
            <person name="Klenk H.-P."/>
            <person name="Eisen J.A."/>
        </authorList>
    </citation>
    <scope>NUCLEOTIDE SEQUENCE [LARGE SCALE GENOMIC DNA]</scope>
    <source>
        <strain evidence="1">DSM 18603</strain>
    </source>
</reference>
<dbReference type="Proteomes" id="UP000002774">
    <property type="component" value="Chromosome"/>
</dbReference>
<name>H1YBL1_9SPHI</name>
<dbReference type="HOGENOM" id="CLU_2570058_0_0_10"/>
<dbReference type="STRING" id="714943.Mucpa_0901"/>
<proteinExistence type="predicted"/>
<organism evidence="1 2">
    <name type="scientific">Mucilaginibacter paludis DSM 18603</name>
    <dbReference type="NCBI Taxonomy" id="714943"/>
    <lineage>
        <taxon>Bacteria</taxon>
        <taxon>Pseudomonadati</taxon>
        <taxon>Bacteroidota</taxon>
        <taxon>Sphingobacteriia</taxon>
        <taxon>Sphingobacteriales</taxon>
        <taxon>Sphingobacteriaceae</taxon>
        <taxon>Mucilaginibacter</taxon>
    </lineage>
</organism>
<gene>
    <name evidence="1" type="ORF">Mucpa_0901</name>
</gene>
<evidence type="ECO:0000313" key="2">
    <source>
        <dbReference type="Proteomes" id="UP000002774"/>
    </source>
</evidence>
<dbReference type="AlphaFoldDB" id="H1YBL1"/>
<protein>
    <submittedName>
        <fullName evidence="1">Uncharacterized protein</fullName>
    </submittedName>
</protein>
<sequence>MSVAESAFYFSGTRCQWIRNIHYRDLILTVESHEQQRREIGYDGLRDKAEVTGPLDDAVVLGRSHYRFSQCFPSQLRTGSS</sequence>
<dbReference type="EMBL" id="CM001403">
    <property type="protein sequence ID" value="EHQ25082.1"/>
    <property type="molecule type" value="Genomic_DNA"/>
</dbReference>
<accession>H1YBL1</accession>
<evidence type="ECO:0000313" key="1">
    <source>
        <dbReference type="EMBL" id="EHQ25082.1"/>
    </source>
</evidence>